<dbReference type="Pfam" id="PF11578">
    <property type="entry name" value="DUF3237"/>
    <property type="match status" value="1"/>
</dbReference>
<gene>
    <name evidence="1" type="ORF">H9698_04905</name>
</gene>
<comment type="caution">
    <text evidence="1">The sequence shown here is derived from an EMBL/GenBank/DDBJ whole genome shotgun (WGS) entry which is preliminary data.</text>
</comment>
<evidence type="ECO:0000313" key="2">
    <source>
        <dbReference type="Proteomes" id="UP000823918"/>
    </source>
</evidence>
<accession>A0A9D2Q3D5</accession>
<dbReference type="AlphaFoldDB" id="A0A9D2Q3D5"/>
<dbReference type="EMBL" id="DWWA01000023">
    <property type="protein sequence ID" value="HJC72119.1"/>
    <property type="molecule type" value="Genomic_DNA"/>
</dbReference>
<organism evidence="1 2">
    <name type="scientific">Candidatus Ruthenibacterium merdavium</name>
    <dbReference type="NCBI Taxonomy" id="2838752"/>
    <lineage>
        <taxon>Bacteria</taxon>
        <taxon>Bacillati</taxon>
        <taxon>Bacillota</taxon>
        <taxon>Clostridia</taxon>
        <taxon>Eubacteriales</taxon>
        <taxon>Oscillospiraceae</taxon>
        <taxon>Ruthenibacterium</taxon>
    </lineage>
</organism>
<evidence type="ECO:0000313" key="1">
    <source>
        <dbReference type="EMBL" id="HJC72119.1"/>
    </source>
</evidence>
<protein>
    <submittedName>
        <fullName evidence="1">DUF3237 domain-containing protein</fullName>
    </submittedName>
</protein>
<dbReference type="Proteomes" id="UP000823918">
    <property type="component" value="Unassembled WGS sequence"/>
</dbReference>
<name>A0A9D2Q3D5_9FIRM</name>
<reference evidence="1" key="1">
    <citation type="journal article" date="2021" name="PeerJ">
        <title>Extensive microbial diversity within the chicken gut microbiome revealed by metagenomics and culture.</title>
        <authorList>
            <person name="Gilroy R."/>
            <person name="Ravi A."/>
            <person name="Getino M."/>
            <person name="Pursley I."/>
            <person name="Horton D.L."/>
            <person name="Alikhan N.F."/>
            <person name="Baker D."/>
            <person name="Gharbi K."/>
            <person name="Hall N."/>
            <person name="Watson M."/>
            <person name="Adriaenssens E.M."/>
            <person name="Foster-Nyarko E."/>
            <person name="Jarju S."/>
            <person name="Secka A."/>
            <person name="Antonio M."/>
            <person name="Oren A."/>
            <person name="Chaudhuri R.R."/>
            <person name="La Ragione R."/>
            <person name="Hildebrand F."/>
            <person name="Pallen M.J."/>
        </authorList>
    </citation>
    <scope>NUCLEOTIDE SEQUENCE</scope>
    <source>
        <strain evidence="1">5933</strain>
    </source>
</reference>
<sequence>MHPNGNAHVYARYLLKTEDGAVIQIENEGVLSEDSGGFVTTPKFAADASGSYAWLNSGVYAGTLKASESPEYSVEITVFQL</sequence>
<reference evidence="1" key="2">
    <citation type="submission" date="2021-04" db="EMBL/GenBank/DDBJ databases">
        <authorList>
            <person name="Gilroy R."/>
        </authorList>
    </citation>
    <scope>NUCLEOTIDE SEQUENCE</scope>
    <source>
        <strain evidence="1">5933</strain>
    </source>
</reference>
<proteinExistence type="predicted"/>
<dbReference type="Gene3D" id="2.40.160.20">
    <property type="match status" value="1"/>
</dbReference>